<comment type="subcellular location">
    <subcellularLocation>
        <location evidence="1">Endoplasmic reticulum membrane</location>
        <topology evidence="1">Single-pass type IV membrane protein</topology>
    </subcellularLocation>
</comment>
<comment type="similarity">
    <text evidence="9">Belongs to the SEC20 family.</text>
</comment>
<sequence>MTTLPVLVSRINTLFASQRQTVSLIERLQEQPDPSSANELYDYDAREELASDIQQSLKEQEDELEFIRLDVEDIGPPTTNGSAGARWVGGNSLRGYRDSERDSERERIVSQVTKLSENLRSYGNSPIVKTVANGYRTRRHFRRARLSAKRFADEAKTRQREELFAPILSEDTEPVASSDLINQPQHSRIRNNQTEKKHLTHEDVTLAASSDMTNALRRTHNLLQSSIEQSLFAAETLESSSAALATLSESYSSLDAILASSRSLASSLIKSNKSDTWYLTTAFYVCVSTLAWLVFRRWFYGPLWWFLWLPLKWTWWSVAGLIGSITSQSSSAPSSGLSAQNMPMKVLPTTSTSTRGKAAFPKNNPQAGGWKDVPVRAKGAGWGGPAMPPPRPTTSITTMVDKIGEMAERIRDQVNQNDGVPEDEESGKGTNIDDISDEERARQEAQPRNPKKRMWEEDVRSRDEL</sequence>
<keyword evidence="8" id="KW-0472">Membrane</keyword>
<keyword evidence="6" id="KW-1133">Transmembrane helix</keyword>
<evidence type="ECO:0000256" key="11">
    <source>
        <dbReference type="SAM" id="MobiDB-lite"/>
    </source>
</evidence>
<evidence type="ECO:0000313" key="14">
    <source>
        <dbReference type="Proteomes" id="UP000053317"/>
    </source>
</evidence>
<dbReference type="Pfam" id="PF03908">
    <property type="entry name" value="Sec20"/>
    <property type="match status" value="1"/>
</dbReference>
<evidence type="ECO:0000256" key="10">
    <source>
        <dbReference type="SAM" id="Coils"/>
    </source>
</evidence>
<gene>
    <name evidence="13" type="ORF">UCRPC4_g04524</name>
</gene>
<dbReference type="GO" id="GO:0031201">
    <property type="term" value="C:SNARE complex"/>
    <property type="evidence" value="ECO:0007669"/>
    <property type="project" value="TreeGrafter"/>
</dbReference>
<evidence type="ECO:0000256" key="8">
    <source>
        <dbReference type="ARBA" id="ARBA00023136"/>
    </source>
</evidence>
<reference evidence="13 14" key="2">
    <citation type="submission" date="2015-05" db="EMBL/GenBank/DDBJ databases">
        <authorList>
            <person name="Morales-Cruz A."/>
            <person name="Amrine K.C."/>
            <person name="Cantu D."/>
        </authorList>
    </citation>
    <scope>NUCLEOTIDE SEQUENCE [LARGE SCALE GENOMIC DNA]</scope>
    <source>
        <strain evidence="13">UCRPC4</strain>
    </source>
</reference>
<dbReference type="PANTHER" id="PTHR12825">
    <property type="entry name" value="BNIP1-RELATED"/>
    <property type="match status" value="1"/>
</dbReference>
<comment type="caution">
    <text evidence="13">The sequence shown here is derived from an EMBL/GenBank/DDBJ whole genome shotgun (WGS) entry which is preliminary data.</text>
</comment>
<dbReference type="InterPro" id="IPR056173">
    <property type="entry name" value="Sec20_C"/>
</dbReference>
<feature type="coiled-coil region" evidence="10">
    <location>
        <begin position="43"/>
        <end position="70"/>
    </location>
</feature>
<evidence type="ECO:0000259" key="12">
    <source>
        <dbReference type="Pfam" id="PF03908"/>
    </source>
</evidence>
<evidence type="ECO:0000313" key="13">
    <source>
        <dbReference type="EMBL" id="KKY19364.1"/>
    </source>
</evidence>
<dbReference type="OrthoDB" id="46868at2759"/>
<keyword evidence="7 10" id="KW-0175">Coiled coil</keyword>
<dbReference type="PANTHER" id="PTHR12825:SF0">
    <property type="entry name" value="VESICLE TRANSPORT PROTEIN SEC20"/>
    <property type="match status" value="1"/>
</dbReference>
<evidence type="ECO:0000256" key="3">
    <source>
        <dbReference type="ARBA" id="ARBA00022692"/>
    </source>
</evidence>
<evidence type="ECO:0000256" key="9">
    <source>
        <dbReference type="ARBA" id="ARBA00037934"/>
    </source>
</evidence>
<dbReference type="InterPro" id="IPR005606">
    <property type="entry name" value="Sec20"/>
</dbReference>
<evidence type="ECO:0000256" key="2">
    <source>
        <dbReference type="ARBA" id="ARBA00022448"/>
    </source>
</evidence>
<dbReference type="GO" id="GO:0005484">
    <property type="term" value="F:SNAP receptor activity"/>
    <property type="evidence" value="ECO:0007669"/>
    <property type="project" value="InterPro"/>
</dbReference>
<reference evidence="13 14" key="1">
    <citation type="submission" date="2015-05" db="EMBL/GenBank/DDBJ databases">
        <title>Distinctive expansion of gene families associated with plant cell wall degradation and secondary metabolism in the genomes of grapevine trunk pathogens.</title>
        <authorList>
            <person name="Lawrence D.P."/>
            <person name="Travadon R."/>
            <person name="Rolshausen P.E."/>
            <person name="Baumgartner K."/>
        </authorList>
    </citation>
    <scope>NUCLEOTIDE SEQUENCE [LARGE SCALE GENOMIC DNA]</scope>
    <source>
        <strain evidence="13">UCRPC4</strain>
    </source>
</reference>
<dbReference type="EMBL" id="LCWF01000108">
    <property type="protein sequence ID" value="KKY19364.1"/>
    <property type="molecule type" value="Genomic_DNA"/>
</dbReference>
<keyword evidence="3" id="KW-0812">Transmembrane</keyword>
<evidence type="ECO:0000256" key="4">
    <source>
        <dbReference type="ARBA" id="ARBA00022824"/>
    </source>
</evidence>
<name>A0A0G2EA20_PHACM</name>
<proteinExistence type="inferred from homology"/>
<evidence type="ECO:0000256" key="7">
    <source>
        <dbReference type="ARBA" id="ARBA00023054"/>
    </source>
</evidence>
<dbReference type="AlphaFoldDB" id="A0A0G2EA20"/>
<keyword evidence="4" id="KW-0256">Endoplasmic reticulum</keyword>
<feature type="region of interest" description="Disordered" evidence="11">
    <location>
        <begin position="413"/>
        <end position="465"/>
    </location>
</feature>
<evidence type="ECO:0000256" key="5">
    <source>
        <dbReference type="ARBA" id="ARBA00022892"/>
    </source>
</evidence>
<dbReference type="GO" id="GO:0005789">
    <property type="term" value="C:endoplasmic reticulum membrane"/>
    <property type="evidence" value="ECO:0007669"/>
    <property type="project" value="UniProtKB-SubCell"/>
</dbReference>
<feature type="compositionally biased region" description="Basic and acidic residues" evidence="11">
    <location>
        <begin position="453"/>
        <end position="465"/>
    </location>
</feature>
<evidence type="ECO:0000256" key="1">
    <source>
        <dbReference type="ARBA" id="ARBA00004163"/>
    </source>
</evidence>
<keyword evidence="14" id="KW-1185">Reference proteome</keyword>
<accession>A0A0G2EA20</accession>
<feature type="region of interest" description="Disordered" evidence="11">
    <location>
        <begin position="350"/>
        <end position="372"/>
    </location>
</feature>
<protein>
    <submittedName>
        <fullName evidence="13">Putative sec20 family protein</fullName>
    </submittedName>
</protein>
<keyword evidence="2" id="KW-0813">Transport</keyword>
<keyword evidence="5" id="KW-0931">ER-Golgi transport</keyword>
<evidence type="ECO:0000256" key="6">
    <source>
        <dbReference type="ARBA" id="ARBA00022989"/>
    </source>
</evidence>
<dbReference type="GO" id="GO:0006890">
    <property type="term" value="P:retrograde vesicle-mediated transport, Golgi to endoplasmic reticulum"/>
    <property type="evidence" value="ECO:0007669"/>
    <property type="project" value="InterPro"/>
</dbReference>
<organism evidence="13 14">
    <name type="scientific">Phaeomoniella chlamydospora</name>
    <name type="common">Phaeoacremonium chlamydosporum</name>
    <dbReference type="NCBI Taxonomy" id="158046"/>
    <lineage>
        <taxon>Eukaryota</taxon>
        <taxon>Fungi</taxon>
        <taxon>Dikarya</taxon>
        <taxon>Ascomycota</taxon>
        <taxon>Pezizomycotina</taxon>
        <taxon>Eurotiomycetes</taxon>
        <taxon>Chaetothyriomycetidae</taxon>
        <taxon>Phaeomoniellales</taxon>
        <taxon>Phaeomoniellaceae</taxon>
        <taxon>Phaeomoniella</taxon>
    </lineage>
</organism>
<feature type="domain" description="Sec20 C-terminal" evidence="12">
    <location>
        <begin position="209"/>
        <end position="297"/>
    </location>
</feature>
<dbReference type="Proteomes" id="UP000053317">
    <property type="component" value="Unassembled WGS sequence"/>
</dbReference>